<feature type="domain" description="Plastid lipid-associated protein/fibrillin conserved" evidence="4">
    <location>
        <begin position="24"/>
        <end position="150"/>
    </location>
</feature>
<dbReference type="AlphaFoldDB" id="A0A0G4HUN5"/>
<dbReference type="InterPro" id="IPR039633">
    <property type="entry name" value="PAP"/>
</dbReference>
<keyword evidence="2" id="KW-0934">Plastid</keyword>
<evidence type="ECO:0000256" key="1">
    <source>
        <dbReference type="ARBA" id="ARBA00004474"/>
    </source>
</evidence>
<comment type="subcellular location">
    <subcellularLocation>
        <location evidence="1">Plastid</location>
    </subcellularLocation>
</comment>
<organism evidence="5">
    <name type="scientific">Chromera velia CCMP2878</name>
    <dbReference type="NCBI Taxonomy" id="1169474"/>
    <lineage>
        <taxon>Eukaryota</taxon>
        <taxon>Sar</taxon>
        <taxon>Alveolata</taxon>
        <taxon>Colpodellida</taxon>
        <taxon>Chromeraceae</taxon>
        <taxon>Chromera</taxon>
    </lineage>
</organism>
<accession>A0A0G4HUN5</accession>
<proteinExistence type="predicted"/>
<dbReference type="InterPro" id="IPR006843">
    <property type="entry name" value="PAP/fibrillin_dom"/>
</dbReference>
<dbReference type="EMBL" id="CDMZ01003944">
    <property type="protein sequence ID" value="CEM48132.1"/>
    <property type="molecule type" value="Genomic_DNA"/>
</dbReference>
<dbReference type="PANTHER" id="PTHR31906">
    <property type="entry name" value="PLASTID-LIPID-ASSOCIATED PROTEIN 4, CHLOROPLASTIC-RELATED"/>
    <property type="match status" value="1"/>
</dbReference>
<dbReference type="VEuPathDB" id="CryptoDB:Cvel_8677"/>
<evidence type="ECO:0000259" key="4">
    <source>
        <dbReference type="Pfam" id="PF04755"/>
    </source>
</evidence>
<sequence>MTRTPLYATATLKPKSTKSMTAEELKASIKRLAAPTSNGVKASQAQREALDEMIKKLEKMNKVKNTAKSDIVGQGSATWRLVYTDTDSTSSGKLGPFVGEVLQKFDWPQKKYTNFVQLGPDGAILQAALGARWEPVGSDKWNVVFESIAFRILGVEVKKKEFEGAGTWRLTYIDPDMRILYAASSRRPEVEHVYVLEKSS</sequence>
<evidence type="ECO:0000313" key="5">
    <source>
        <dbReference type="EMBL" id="CEM48132.1"/>
    </source>
</evidence>
<name>A0A0G4HUN5_9ALVE</name>
<gene>
    <name evidence="5" type="ORF">Cvel_8677</name>
</gene>
<feature type="coiled-coil region" evidence="3">
    <location>
        <begin position="40"/>
        <end position="70"/>
    </location>
</feature>
<reference evidence="5" key="1">
    <citation type="submission" date="2014-11" db="EMBL/GenBank/DDBJ databases">
        <authorList>
            <person name="Otto D Thomas"/>
            <person name="Naeem Raeece"/>
        </authorList>
    </citation>
    <scope>NUCLEOTIDE SEQUENCE</scope>
</reference>
<evidence type="ECO:0000256" key="2">
    <source>
        <dbReference type="ARBA" id="ARBA00022640"/>
    </source>
</evidence>
<evidence type="ECO:0000256" key="3">
    <source>
        <dbReference type="SAM" id="Coils"/>
    </source>
</evidence>
<keyword evidence="3" id="KW-0175">Coiled coil</keyword>
<protein>
    <recommendedName>
        <fullName evidence="4">Plastid lipid-associated protein/fibrillin conserved domain-containing protein</fullName>
    </recommendedName>
</protein>
<dbReference type="GO" id="GO:0009536">
    <property type="term" value="C:plastid"/>
    <property type="evidence" value="ECO:0007669"/>
    <property type="project" value="UniProtKB-SubCell"/>
</dbReference>
<dbReference type="Pfam" id="PF04755">
    <property type="entry name" value="PAP_fibrillin"/>
    <property type="match status" value="1"/>
</dbReference>